<keyword evidence="2" id="KW-1185">Reference proteome</keyword>
<dbReference type="PANTHER" id="PTHR24148">
    <property type="entry name" value="ANKYRIN REPEAT DOMAIN-CONTAINING PROTEIN 39 HOMOLOG-RELATED"/>
    <property type="match status" value="1"/>
</dbReference>
<sequence length="332" mass="37692">MEGRINAVEAIIQEIRTRKATNPKDKSYGVHAILQTLGLSLTAPDYSRDLGEIHKELFLKLLSWTKSLNLLLCANGPREDGQPSWVPDWRLDSDKMWLKPSQLFGRARNNATPDSDPWWSNRDENKLVVRGRKINHVDWCGRPFQPVSETYDENERAAHIHNITLTRDQYRAHLVRTNPGATFGDTCLRRSHYLDTKDDPSHVFLAEEHLWWTWDRIIQRVDTMTPSDVVERMLSIPRLMEFHASLCNGLANKSRTVFVTAPHPLAVGNCPVGTQVGDVIALVSGVPMPLVLREVAESGDYQLIGFAVVEAMTRGLAWKDAHEDDLEEILLC</sequence>
<dbReference type="EMBL" id="JAATWM020000001">
    <property type="protein sequence ID" value="KAF9882295.1"/>
    <property type="molecule type" value="Genomic_DNA"/>
</dbReference>
<dbReference type="Proteomes" id="UP000781932">
    <property type="component" value="Unassembled WGS sequence"/>
</dbReference>
<evidence type="ECO:0000313" key="1">
    <source>
        <dbReference type="EMBL" id="KAF9882295.1"/>
    </source>
</evidence>
<dbReference type="InterPro" id="IPR052895">
    <property type="entry name" value="HetReg/Transcr_Mod"/>
</dbReference>
<comment type="caution">
    <text evidence="1">The sequence shown here is derived from an EMBL/GenBank/DDBJ whole genome shotgun (WGS) entry which is preliminary data.</text>
</comment>
<reference evidence="1" key="2">
    <citation type="submission" date="2020-11" db="EMBL/GenBank/DDBJ databases">
        <title>Whole genome sequencing of Colletotrichum sp.</title>
        <authorList>
            <person name="Li H."/>
        </authorList>
    </citation>
    <scope>NUCLEOTIDE SEQUENCE</scope>
    <source>
        <strain evidence="1">CkLH20</strain>
    </source>
</reference>
<accession>A0A9P6IK70</accession>
<evidence type="ECO:0000313" key="2">
    <source>
        <dbReference type="Proteomes" id="UP000781932"/>
    </source>
</evidence>
<dbReference type="OrthoDB" id="2157530at2759"/>
<organism evidence="1 2">
    <name type="scientific">Colletotrichum karsti</name>
    <dbReference type="NCBI Taxonomy" id="1095194"/>
    <lineage>
        <taxon>Eukaryota</taxon>
        <taxon>Fungi</taxon>
        <taxon>Dikarya</taxon>
        <taxon>Ascomycota</taxon>
        <taxon>Pezizomycotina</taxon>
        <taxon>Sordariomycetes</taxon>
        <taxon>Hypocreomycetidae</taxon>
        <taxon>Glomerellales</taxon>
        <taxon>Glomerellaceae</taxon>
        <taxon>Colletotrichum</taxon>
        <taxon>Colletotrichum boninense species complex</taxon>
    </lineage>
</organism>
<dbReference type="RefSeq" id="XP_038751756.1">
    <property type="nucleotide sequence ID" value="XM_038883051.1"/>
</dbReference>
<protein>
    <submittedName>
        <fullName evidence="1">Uncharacterized protein</fullName>
    </submittedName>
</protein>
<dbReference type="PANTHER" id="PTHR24148:SF82">
    <property type="entry name" value="HETEROKARYON INCOMPATIBILITY DOMAIN-CONTAINING PROTEIN"/>
    <property type="match status" value="1"/>
</dbReference>
<proteinExistence type="predicted"/>
<dbReference type="GeneID" id="62156125"/>
<name>A0A9P6IK70_9PEZI</name>
<reference evidence="1" key="1">
    <citation type="submission" date="2020-03" db="EMBL/GenBank/DDBJ databases">
        <authorList>
            <person name="He L."/>
        </authorList>
    </citation>
    <scope>NUCLEOTIDE SEQUENCE</scope>
    <source>
        <strain evidence="1">CkLH20</strain>
    </source>
</reference>
<dbReference type="AlphaFoldDB" id="A0A9P6IK70"/>
<gene>
    <name evidence="1" type="ORF">CkaCkLH20_00331</name>
</gene>